<protein>
    <submittedName>
        <fullName evidence="3">Uncharacterized protein</fullName>
    </submittedName>
</protein>
<evidence type="ECO:0000256" key="1">
    <source>
        <dbReference type="SAM" id="Phobius"/>
    </source>
</evidence>
<gene>
    <name evidence="3" type="ORF">LMG27198_31510</name>
</gene>
<name>A0A9W6GWJ4_9HYPH</name>
<dbReference type="AlphaFoldDB" id="A0A9W6GWJ4"/>
<feature type="transmembrane region" description="Helical" evidence="1">
    <location>
        <begin position="44"/>
        <end position="67"/>
    </location>
</feature>
<sequence length="112" mass="11780">MTSFRKKAACWVLALTTAASIASTPAAAQWWGPGWGGYGYGYNNGGAIAGAAIGGLALGALAGAAIANSQNQQYAAQPYYDSPRRGRLCPAWQPIYDSWGNFVQYQKVKVAC</sequence>
<dbReference type="EMBL" id="BSEC01000001">
    <property type="protein sequence ID" value="GLI94159.1"/>
    <property type="molecule type" value="Genomic_DNA"/>
</dbReference>
<evidence type="ECO:0000313" key="4">
    <source>
        <dbReference type="Proteomes" id="UP001144323"/>
    </source>
</evidence>
<comment type="caution">
    <text evidence="3">The sequence shown here is derived from an EMBL/GenBank/DDBJ whole genome shotgun (WGS) entry which is preliminary data.</text>
</comment>
<keyword evidence="1" id="KW-0472">Membrane</keyword>
<keyword evidence="2" id="KW-0732">Signal</keyword>
<keyword evidence="1" id="KW-0812">Transmembrane</keyword>
<feature type="signal peptide" evidence="2">
    <location>
        <begin position="1"/>
        <end position="28"/>
    </location>
</feature>
<accession>A0A9W6GWJ4</accession>
<keyword evidence="1" id="KW-1133">Transmembrane helix</keyword>
<proteinExistence type="predicted"/>
<reference evidence="3" key="1">
    <citation type="journal article" date="2023" name="Int. J. Syst. Evol. Microbiol.">
        <title>Methylocystis iwaonis sp. nov., a type II methane-oxidizing bacterium from surface soil of a rice paddy field in Japan, and emended description of the genus Methylocystis (ex Whittenbury et al. 1970) Bowman et al. 1993.</title>
        <authorList>
            <person name="Kaise H."/>
            <person name="Sawadogo J.B."/>
            <person name="Alam M.S."/>
            <person name="Ueno C."/>
            <person name="Dianou D."/>
            <person name="Shinjo R."/>
            <person name="Asakawa S."/>
        </authorList>
    </citation>
    <scope>NUCLEOTIDE SEQUENCE</scope>
    <source>
        <strain evidence="3">LMG27198</strain>
    </source>
</reference>
<evidence type="ECO:0000256" key="2">
    <source>
        <dbReference type="SAM" id="SignalP"/>
    </source>
</evidence>
<evidence type="ECO:0000313" key="3">
    <source>
        <dbReference type="EMBL" id="GLI94159.1"/>
    </source>
</evidence>
<dbReference type="RefSeq" id="WP_281804175.1">
    <property type="nucleotide sequence ID" value="NZ_BSEC01000001.1"/>
</dbReference>
<keyword evidence="4" id="KW-1185">Reference proteome</keyword>
<feature type="chain" id="PRO_5040722342" evidence="2">
    <location>
        <begin position="29"/>
        <end position="112"/>
    </location>
</feature>
<organism evidence="3 4">
    <name type="scientific">Methylocystis echinoides</name>
    <dbReference type="NCBI Taxonomy" id="29468"/>
    <lineage>
        <taxon>Bacteria</taxon>
        <taxon>Pseudomonadati</taxon>
        <taxon>Pseudomonadota</taxon>
        <taxon>Alphaproteobacteria</taxon>
        <taxon>Hyphomicrobiales</taxon>
        <taxon>Methylocystaceae</taxon>
        <taxon>Methylocystis</taxon>
    </lineage>
</organism>
<dbReference type="Proteomes" id="UP001144323">
    <property type="component" value="Unassembled WGS sequence"/>
</dbReference>